<keyword evidence="3 10" id="KW-0378">Hydrolase</keyword>
<dbReference type="EMBL" id="FUIE01000057">
    <property type="protein sequence ID" value="SJM65129.1"/>
    <property type="molecule type" value="Genomic_DNA"/>
</dbReference>
<comment type="function">
    <text evidence="7">Hydrolysis of the deoxyribose N-glycosidic bond to excise 3-methyladenine from the damaged DNA polymer formed by alkylation lesions.</text>
</comment>
<dbReference type="FunFam" id="1.10.340.30:FF:000009">
    <property type="entry name" value="DNA-3-methyladenine glycosylase I"/>
    <property type="match status" value="1"/>
</dbReference>
<dbReference type="InterPro" id="IPR005019">
    <property type="entry name" value="Adenine_glyco"/>
</dbReference>
<evidence type="ECO:0000256" key="3">
    <source>
        <dbReference type="ARBA" id="ARBA00022801"/>
    </source>
</evidence>
<evidence type="ECO:0000313" key="11">
    <source>
        <dbReference type="Proteomes" id="UP000195766"/>
    </source>
</evidence>
<dbReference type="OrthoDB" id="9807664at2"/>
<keyword evidence="1 9" id="KW-0479">Metal-binding</keyword>
<evidence type="ECO:0000256" key="6">
    <source>
        <dbReference type="ARBA" id="ARBA00052558"/>
    </source>
</evidence>
<evidence type="ECO:0000256" key="9">
    <source>
        <dbReference type="PIRSR" id="PIRSR605019-1"/>
    </source>
</evidence>
<keyword evidence="2" id="KW-0227">DNA damage</keyword>
<dbReference type="Pfam" id="PF03352">
    <property type="entry name" value="Adenine_glyco"/>
    <property type="match status" value="1"/>
</dbReference>
<dbReference type="GO" id="GO:0008725">
    <property type="term" value="F:DNA-3-methyladenine glycosylase activity"/>
    <property type="evidence" value="ECO:0007669"/>
    <property type="project" value="UniProtKB-EC"/>
</dbReference>
<accession>A0A1R4GAC2</accession>
<proteinExistence type="predicted"/>
<dbReference type="PANTHER" id="PTHR30037">
    <property type="entry name" value="DNA-3-METHYLADENINE GLYCOSYLASE 1"/>
    <property type="match status" value="1"/>
</dbReference>
<feature type="binding site" evidence="9">
    <location>
        <position position="183"/>
    </location>
    <ligand>
        <name>Zn(2+)</name>
        <dbReference type="ChEBI" id="CHEBI:29105"/>
    </ligand>
</feature>
<dbReference type="GO" id="GO:0046872">
    <property type="term" value="F:metal ion binding"/>
    <property type="evidence" value="ECO:0007669"/>
    <property type="project" value="UniProtKB-KW"/>
</dbReference>
<sequence>MTESEKAEGRCGWCGTTDPLYIAYHDTEWGVPEYDARALWEKLVLDGFQAGLAWITILRKREGMREAFDGFDPEIVARYGEADRARLLADPRIIRSGAKIDAAINGARIWLDMRDRGEDFSAWLWSFVGGKPLVNQWSHFREAPTQTAESLAMAKALKARGFKFCGPVITYAFMQAVGMVNDHQTTCFRHGEVGATGNSETAVSLHSAP</sequence>
<dbReference type="InterPro" id="IPR052891">
    <property type="entry name" value="DNA-3mA_glycosylase"/>
</dbReference>
<feature type="binding site" evidence="9">
    <location>
        <position position="11"/>
    </location>
    <ligand>
        <name>Zn(2+)</name>
        <dbReference type="ChEBI" id="CHEBI:29105"/>
    </ligand>
</feature>
<keyword evidence="10" id="KW-0326">Glycosidase</keyword>
<organism evidence="10 11">
    <name type="scientific">Brevundimonas diminuta 3F5N</name>
    <dbReference type="NCBI Taxonomy" id="1255603"/>
    <lineage>
        <taxon>Bacteria</taxon>
        <taxon>Pseudomonadati</taxon>
        <taxon>Pseudomonadota</taxon>
        <taxon>Alphaproteobacteria</taxon>
        <taxon>Caulobacterales</taxon>
        <taxon>Caulobacteraceae</taxon>
        <taxon>Brevundimonas</taxon>
    </lineage>
</organism>
<evidence type="ECO:0000256" key="1">
    <source>
        <dbReference type="ARBA" id="ARBA00022723"/>
    </source>
</evidence>
<dbReference type="InterPro" id="IPR011257">
    <property type="entry name" value="DNA_glycosylase"/>
</dbReference>
<feature type="binding site" evidence="9">
    <location>
        <position position="187"/>
    </location>
    <ligand>
        <name>Zn(2+)</name>
        <dbReference type="ChEBI" id="CHEBI:29105"/>
    </ligand>
</feature>
<name>A0A1R4GAC2_BREDI</name>
<dbReference type="Gene3D" id="1.10.340.30">
    <property type="entry name" value="Hypothetical protein, domain 2"/>
    <property type="match status" value="1"/>
</dbReference>
<dbReference type="GO" id="GO:0006284">
    <property type="term" value="P:base-excision repair"/>
    <property type="evidence" value="ECO:0007669"/>
    <property type="project" value="InterPro"/>
</dbReference>
<keyword evidence="4 9" id="KW-0862">Zinc</keyword>
<dbReference type="EC" id="3.2.2.20" evidence="8"/>
<gene>
    <name evidence="10" type="ORF">FM111_11040</name>
</gene>
<feature type="binding site" evidence="9">
    <location>
        <position position="25"/>
    </location>
    <ligand>
        <name>Zn(2+)</name>
        <dbReference type="ChEBI" id="CHEBI:29105"/>
    </ligand>
</feature>
<evidence type="ECO:0000256" key="5">
    <source>
        <dbReference type="ARBA" id="ARBA00023204"/>
    </source>
</evidence>
<dbReference type="PANTHER" id="PTHR30037:SF4">
    <property type="entry name" value="DNA-3-METHYLADENINE GLYCOSYLASE I"/>
    <property type="match status" value="1"/>
</dbReference>
<evidence type="ECO:0000256" key="8">
    <source>
        <dbReference type="ARBA" id="ARBA00066766"/>
    </source>
</evidence>
<evidence type="ECO:0000256" key="7">
    <source>
        <dbReference type="ARBA" id="ARBA00057608"/>
    </source>
</evidence>
<dbReference type="RefSeq" id="WP_087141010.1">
    <property type="nucleotide sequence ID" value="NZ_FUIE01000057.1"/>
</dbReference>
<evidence type="ECO:0000256" key="2">
    <source>
        <dbReference type="ARBA" id="ARBA00022763"/>
    </source>
</evidence>
<dbReference type="SUPFAM" id="SSF48150">
    <property type="entry name" value="DNA-glycosylase"/>
    <property type="match status" value="1"/>
</dbReference>
<dbReference type="Proteomes" id="UP000195766">
    <property type="component" value="Unassembled WGS sequence"/>
</dbReference>
<evidence type="ECO:0000313" key="10">
    <source>
        <dbReference type="EMBL" id="SJM65129.1"/>
    </source>
</evidence>
<keyword evidence="5" id="KW-0234">DNA repair</keyword>
<protein>
    <recommendedName>
        <fullName evidence="8">DNA-3-methyladenine glycosylase I</fullName>
        <ecNumber evidence="8">3.2.2.20</ecNumber>
    </recommendedName>
</protein>
<reference evidence="10 11" key="1">
    <citation type="submission" date="2017-02" db="EMBL/GenBank/DDBJ databases">
        <authorList>
            <person name="Peterson S.W."/>
        </authorList>
    </citation>
    <scope>NUCLEOTIDE SEQUENCE [LARGE SCALE GENOMIC DNA]</scope>
    <source>
        <strain evidence="10 11">3F5N</strain>
    </source>
</reference>
<evidence type="ECO:0000256" key="4">
    <source>
        <dbReference type="ARBA" id="ARBA00022833"/>
    </source>
</evidence>
<dbReference type="AlphaFoldDB" id="A0A1R4GAC2"/>
<comment type="catalytic activity">
    <reaction evidence="6">
        <text>Hydrolysis of alkylated DNA, releasing 3-methyladenine.</text>
        <dbReference type="EC" id="3.2.2.20"/>
    </reaction>
</comment>